<keyword evidence="2 3" id="KW-0539">Nucleus</keyword>
<accession>A0ABD1Y2Z6</accession>
<evidence type="ECO:0000313" key="5">
    <source>
        <dbReference type="EMBL" id="KAL2621117.1"/>
    </source>
</evidence>
<dbReference type="InterPro" id="IPR036987">
    <property type="entry name" value="SRA-YDG_sf"/>
</dbReference>
<dbReference type="Pfam" id="PF02182">
    <property type="entry name" value="SAD_SRA"/>
    <property type="match status" value="1"/>
</dbReference>
<dbReference type="PROSITE" id="PS51015">
    <property type="entry name" value="YDG"/>
    <property type="match status" value="1"/>
</dbReference>
<sequence length="351" mass="39701">MGNDSNGEHSSSTMRMDAAIELKHVKGEPLEVKTQIKRKFAYSSSSLLMEEEEVEEGRVSAPRMSQMERLDVKKQRRSKVAYSLSSLRIDDGAKMKRVKEEALEAARPRATLKQEVATSRKTVVNLTMVEREEEPVAETLKTFEALATHFQFLAREERRTKGRQNAIMRTASVMNANQLDLPGDIIGKIEGIDVGRRFSTRVQMSVTGLHRELFAGINVVAMRDSPGGLETKIATSVVFALGDRYPDNKIGLGRNGICIYSGEGGLPWRRERGLDGQLKYRDQSLTGRNRALFNSFTRNIPIRVIRGLQKGRDNMDHGKYVYDGLYQIVDCRYKVGERRNKVFIFALSPLR</sequence>
<protein>
    <recommendedName>
        <fullName evidence="4">YDG domain-containing protein</fullName>
    </recommendedName>
</protein>
<dbReference type="PANTHER" id="PTHR45660:SF13">
    <property type="entry name" value="HISTONE-LYSINE N-METHYLTRANSFERASE SETMAR"/>
    <property type="match status" value="1"/>
</dbReference>
<feature type="domain" description="YDG" evidence="4">
    <location>
        <begin position="187"/>
        <end position="349"/>
    </location>
</feature>
<comment type="subcellular location">
    <subcellularLocation>
        <location evidence="1">Chromosome</location>
    </subcellularLocation>
    <subcellularLocation>
        <location evidence="3">Nucleus</location>
    </subcellularLocation>
</comment>
<reference evidence="5 6" key="1">
    <citation type="submission" date="2024-09" db="EMBL/GenBank/DDBJ databases">
        <title>Chromosome-scale assembly of Riccia fluitans.</title>
        <authorList>
            <person name="Paukszto L."/>
            <person name="Sawicki J."/>
            <person name="Karawczyk K."/>
            <person name="Piernik-Szablinska J."/>
            <person name="Szczecinska M."/>
            <person name="Mazdziarz M."/>
        </authorList>
    </citation>
    <scope>NUCLEOTIDE SEQUENCE [LARGE SCALE GENOMIC DNA]</scope>
    <source>
        <strain evidence="5">Rf_01</strain>
        <tissue evidence="5">Aerial parts of the thallus</tissue>
    </source>
</reference>
<comment type="caution">
    <text evidence="5">The sequence shown here is derived from an EMBL/GenBank/DDBJ whole genome shotgun (WGS) entry which is preliminary data.</text>
</comment>
<evidence type="ECO:0000313" key="6">
    <source>
        <dbReference type="Proteomes" id="UP001605036"/>
    </source>
</evidence>
<proteinExistence type="predicted"/>
<dbReference type="SUPFAM" id="SSF88697">
    <property type="entry name" value="PUA domain-like"/>
    <property type="match status" value="1"/>
</dbReference>
<evidence type="ECO:0000256" key="1">
    <source>
        <dbReference type="ARBA" id="ARBA00004286"/>
    </source>
</evidence>
<name>A0ABD1Y2Z6_9MARC</name>
<dbReference type="PANTHER" id="PTHR45660">
    <property type="entry name" value="HISTONE-LYSINE N-METHYLTRANSFERASE SETMAR"/>
    <property type="match status" value="1"/>
</dbReference>
<dbReference type="Gene3D" id="2.30.280.10">
    <property type="entry name" value="SRA-YDG"/>
    <property type="match status" value="1"/>
</dbReference>
<dbReference type="Proteomes" id="UP001605036">
    <property type="component" value="Unassembled WGS sequence"/>
</dbReference>
<dbReference type="SMART" id="SM00466">
    <property type="entry name" value="SRA"/>
    <property type="match status" value="1"/>
</dbReference>
<keyword evidence="6" id="KW-1185">Reference proteome</keyword>
<dbReference type="GO" id="GO:0005634">
    <property type="term" value="C:nucleus"/>
    <property type="evidence" value="ECO:0007669"/>
    <property type="project" value="UniProtKB-SubCell"/>
</dbReference>
<dbReference type="InterPro" id="IPR003105">
    <property type="entry name" value="SRA_YDG"/>
</dbReference>
<dbReference type="InterPro" id="IPR051357">
    <property type="entry name" value="H3K9_HMTase_SUVAR3-9"/>
</dbReference>
<dbReference type="InterPro" id="IPR015947">
    <property type="entry name" value="PUA-like_sf"/>
</dbReference>
<evidence type="ECO:0000259" key="4">
    <source>
        <dbReference type="PROSITE" id="PS51015"/>
    </source>
</evidence>
<evidence type="ECO:0000256" key="2">
    <source>
        <dbReference type="ARBA" id="ARBA00023242"/>
    </source>
</evidence>
<organism evidence="5 6">
    <name type="scientific">Riccia fluitans</name>
    <dbReference type="NCBI Taxonomy" id="41844"/>
    <lineage>
        <taxon>Eukaryota</taxon>
        <taxon>Viridiplantae</taxon>
        <taxon>Streptophyta</taxon>
        <taxon>Embryophyta</taxon>
        <taxon>Marchantiophyta</taxon>
        <taxon>Marchantiopsida</taxon>
        <taxon>Marchantiidae</taxon>
        <taxon>Marchantiales</taxon>
        <taxon>Ricciaceae</taxon>
        <taxon>Riccia</taxon>
    </lineage>
</organism>
<dbReference type="EMBL" id="JBHFFA010000006">
    <property type="protein sequence ID" value="KAL2621117.1"/>
    <property type="molecule type" value="Genomic_DNA"/>
</dbReference>
<dbReference type="AlphaFoldDB" id="A0ABD1Y2Z6"/>
<dbReference type="GO" id="GO:0005694">
    <property type="term" value="C:chromosome"/>
    <property type="evidence" value="ECO:0007669"/>
    <property type="project" value="UniProtKB-SubCell"/>
</dbReference>
<evidence type="ECO:0000256" key="3">
    <source>
        <dbReference type="PROSITE-ProRule" id="PRU00358"/>
    </source>
</evidence>
<gene>
    <name evidence="5" type="ORF">R1flu_001322</name>
</gene>